<sequence length="360" mass="38890">MNTKVVKIECPQKPRDEELLEGARLLREGGLVAFPTETVYGLGANALDEEAARKIYEAKGRPSDNPLIAHVSSMEEVYPLVSRVSDPAKKLMAAFWPGPMTLIFPKSDLVPYGTTGGLDTVAVRMPSDPVANRLIALAGVPVAAPSANTSGRPSPTTAQHVLQDMDGKIEMIIDGGAVGIGVESTIVDVSVDVPTVLRPGAITMEMLKAVLGEVQIDPAILGPMSADVRPKAPGMKYKHYAPKADLTLVEPADGDMESADSLERMTRKVRQLAEEKLAEGFRVGIICTDESRGQYSNGLVRSIGSRKKRETVAHNLYGLLREFDDLKADYIFSESFPQDHLGQAIMNRLSKAAGYHIVKV</sequence>
<evidence type="ECO:0000313" key="16">
    <source>
        <dbReference type="EMBL" id="HJB08502.1"/>
    </source>
</evidence>
<feature type="binding site" evidence="14">
    <location>
        <position position="154"/>
    </location>
    <ligand>
        <name>ATP</name>
        <dbReference type="ChEBI" id="CHEBI:30616"/>
    </ligand>
</feature>
<evidence type="ECO:0000256" key="13">
    <source>
        <dbReference type="PIRNR" id="PIRNR004930"/>
    </source>
</evidence>
<reference evidence="16" key="2">
    <citation type="submission" date="2021-04" db="EMBL/GenBank/DDBJ databases">
        <authorList>
            <person name="Gilroy R."/>
        </authorList>
    </citation>
    <scope>NUCLEOTIDE SEQUENCE</scope>
    <source>
        <strain evidence="16">CHK188-4685</strain>
    </source>
</reference>
<dbReference type="Gene3D" id="3.40.50.11030">
    <property type="entry name" value="Threonylcarbamoyl-AMP synthase, C-terminal domain"/>
    <property type="match status" value="1"/>
</dbReference>
<comment type="similarity">
    <text evidence="2 13">Belongs to the SUA5 family.</text>
</comment>
<dbReference type="PROSITE" id="PS51163">
    <property type="entry name" value="YRDC"/>
    <property type="match status" value="1"/>
</dbReference>
<evidence type="ECO:0000256" key="6">
    <source>
        <dbReference type="ARBA" id="ARBA00022679"/>
    </source>
</evidence>
<evidence type="ECO:0000256" key="11">
    <source>
        <dbReference type="ARBA" id="ARBA00029774"/>
    </source>
</evidence>
<evidence type="ECO:0000256" key="9">
    <source>
        <dbReference type="ARBA" id="ARBA00022741"/>
    </source>
</evidence>
<comment type="subcellular location">
    <subcellularLocation>
        <location evidence="1 13">Cytoplasm</location>
    </subcellularLocation>
</comment>
<evidence type="ECO:0000256" key="2">
    <source>
        <dbReference type="ARBA" id="ARBA00007663"/>
    </source>
</evidence>
<dbReference type="PANTHER" id="PTHR17490">
    <property type="entry name" value="SUA5"/>
    <property type="match status" value="1"/>
</dbReference>
<evidence type="ECO:0000256" key="14">
    <source>
        <dbReference type="PIRSR" id="PIRSR004930-1"/>
    </source>
</evidence>
<dbReference type="Pfam" id="PF03481">
    <property type="entry name" value="Sua5_C"/>
    <property type="match status" value="1"/>
</dbReference>
<evidence type="ECO:0000256" key="4">
    <source>
        <dbReference type="ARBA" id="ARBA00015492"/>
    </source>
</evidence>
<gene>
    <name evidence="16" type="ORF">H9716_11685</name>
</gene>
<dbReference type="PANTHER" id="PTHR17490:SF16">
    <property type="entry name" value="THREONYLCARBAMOYL-AMP SYNTHASE"/>
    <property type="match status" value="1"/>
</dbReference>
<dbReference type="AlphaFoldDB" id="A0A9D2L9H6"/>
<comment type="catalytic activity">
    <reaction evidence="12 13">
        <text>L-threonine + hydrogencarbonate + ATP = L-threonylcarbamoyladenylate + diphosphate + H2O</text>
        <dbReference type="Rhea" id="RHEA:36407"/>
        <dbReference type="ChEBI" id="CHEBI:15377"/>
        <dbReference type="ChEBI" id="CHEBI:17544"/>
        <dbReference type="ChEBI" id="CHEBI:30616"/>
        <dbReference type="ChEBI" id="CHEBI:33019"/>
        <dbReference type="ChEBI" id="CHEBI:57926"/>
        <dbReference type="ChEBI" id="CHEBI:73682"/>
        <dbReference type="EC" id="2.7.7.87"/>
    </reaction>
</comment>
<keyword evidence="10 13" id="KW-0067">ATP-binding</keyword>
<dbReference type="InterPro" id="IPR050156">
    <property type="entry name" value="TC-AMP_synthase_SUA5"/>
</dbReference>
<keyword evidence="6 13" id="KW-0808">Transferase</keyword>
<accession>A0A9D2L9H6</accession>
<feature type="binding site" evidence="14">
    <location>
        <position position="70"/>
    </location>
    <ligand>
        <name>L-threonine</name>
        <dbReference type="ChEBI" id="CHEBI:57926"/>
    </ligand>
</feature>
<evidence type="ECO:0000256" key="3">
    <source>
        <dbReference type="ARBA" id="ARBA00012584"/>
    </source>
</evidence>
<evidence type="ECO:0000256" key="12">
    <source>
        <dbReference type="ARBA" id="ARBA00048366"/>
    </source>
</evidence>
<evidence type="ECO:0000256" key="5">
    <source>
        <dbReference type="ARBA" id="ARBA00022490"/>
    </source>
</evidence>
<dbReference type="InterPro" id="IPR010923">
    <property type="entry name" value="T(6)A37_SUA5"/>
</dbReference>
<dbReference type="SUPFAM" id="SSF55821">
    <property type="entry name" value="YrdC/RibB"/>
    <property type="match status" value="1"/>
</dbReference>
<dbReference type="Gene3D" id="3.90.870.10">
    <property type="entry name" value="DHBP synthase"/>
    <property type="match status" value="1"/>
</dbReference>
<dbReference type="EC" id="2.7.7.87" evidence="3 13"/>
<dbReference type="InterPro" id="IPR017945">
    <property type="entry name" value="DHBP_synth_RibB-like_a/b_dom"/>
</dbReference>
<feature type="domain" description="YrdC-like" evidence="15">
    <location>
        <begin position="16"/>
        <end position="202"/>
    </location>
</feature>
<dbReference type="NCBIfam" id="TIGR00057">
    <property type="entry name" value="L-threonylcarbamoyladenylate synthase"/>
    <property type="match status" value="1"/>
</dbReference>
<comment type="function">
    <text evidence="13">Required for the formation of a threonylcarbamoyl group on adenosine at position 37 (t(6)A37) in tRNAs that read codons beginning with adenine.</text>
</comment>
<feature type="binding site" evidence="14">
    <location>
        <position position="120"/>
    </location>
    <ligand>
        <name>ATP</name>
        <dbReference type="ChEBI" id="CHEBI:30616"/>
    </ligand>
</feature>
<keyword evidence="5 13" id="KW-0963">Cytoplasm</keyword>
<dbReference type="GO" id="GO:0008033">
    <property type="term" value="P:tRNA processing"/>
    <property type="evidence" value="ECO:0007669"/>
    <property type="project" value="UniProtKB-KW"/>
</dbReference>
<organism evidence="16 17">
    <name type="scientific">Candidatus Enterocloster faecavium</name>
    <dbReference type="NCBI Taxonomy" id="2838560"/>
    <lineage>
        <taxon>Bacteria</taxon>
        <taxon>Bacillati</taxon>
        <taxon>Bacillota</taxon>
        <taxon>Clostridia</taxon>
        <taxon>Lachnospirales</taxon>
        <taxon>Lachnospiraceae</taxon>
        <taxon>Enterocloster</taxon>
    </lineage>
</organism>
<dbReference type="InterPro" id="IPR038385">
    <property type="entry name" value="Sua5/YwlC_C"/>
</dbReference>
<dbReference type="InterPro" id="IPR005145">
    <property type="entry name" value="Sua5_C"/>
</dbReference>
<dbReference type="FunFam" id="3.90.870.10:FF:000008">
    <property type="entry name" value="Threonylcarbamoyl-AMP synthase"/>
    <property type="match status" value="1"/>
</dbReference>
<dbReference type="PIRSF" id="PIRSF004930">
    <property type="entry name" value="Tln_factor_SUA5"/>
    <property type="match status" value="1"/>
</dbReference>
<evidence type="ECO:0000313" key="17">
    <source>
        <dbReference type="Proteomes" id="UP000886804"/>
    </source>
</evidence>
<dbReference type="GO" id="GO:0005737">
    <property type="term" value="C:cytoplasm"/>
    <property type="evidence" value="ECO:0007669"/>
    <property type="project" value="UniProtKB-SubCell"/>
</dbReference>
<feature type="binding site" evidence="14">
    <location>
        <position position="61"/>
    </location>
    <ligand>
        <name>ATP</name>
        <dbReference type="ChEBI" id="CHEBI:30616"/>
    </ligand>
</feature>
<dbReference type="EMBL" id="DWYS01000139">
    <property type="protein sequence ID" value="HJB08502.1"/>
    <property type="molecule type" value="Genomic_DNA"/>
</dbReference>
<evidence type="ECO:0000256" key="8">
    <source>
        <dbReference type="ARBA" id="ARBA00022695"/>
    </source>
</evidence>
<dbReference type="Pfam" id="PF01300">
    <property type="entry name" value="Sua5_yciO_yrdC"/>
    <property type="match status" value="1"/>
</dbReference>
<dbReference type="GO" id="GO:0061710">
    <property type="term" value="F:L-threonylcarbamoyladenylate synthase"/>
    <property type="evidence" value="ECO:0007669"/>
    <property type="project" value="UniProtKB-EC"/>
</dbReference>
<dbReference type="GO" id="GO:0005524">
    <property type="term" value="F:ATP binding"/>
    <property type="evidence" value="ECO:0007669"/>
    <property type="project" value="UniProtKB-UniRule"/>
</dbReference>
<feature type="binding site" evidence="14">
    <location>
        <position position="240"/>
    </location>
    <ligand>
        <name>ATP</name>
        <dbReference type="ChEBI" id="CHEBI:30616"/>
    </ligand>
</feature>
<feature type="binding site" evidence="14">
    <location>
        <position position="198"/>
    </location>
    <ligand>
        <name>ATP</name>
        <dbReference type="ChEBI" id="CHEBI:30616"/>
    </ligand>
</feature>
<protein>
    <recommendedName>
        <fullName evidence="4 13">Threonylcarbamoyl-AMP synthase</fullName>
        <shortName evidence="13">TC-AMP synthase</shortName>
        <ecNumber evidence="3 13">2.7.7.87</ecNumber>
    </recommendedName>
    <alternativeName>
        <fullName evidence="11 13">L-threonylcarbamoyladenylate synthase</fullName>
    </alternativeName>
</protein>
<feature type="binding site" evidence="14">
    <location>
        <position position="146"/>
    </location>
    <ligand>
        <name>ATP</name>
        <dbReference type="ChEBI" id="CHEBI:30616"/>
    </ligand>
</feature>
<evidence type="ECO:0000256" key="1">
    <source>
        <dbReference type="ARBA" id="ARBA00004496"/>
    </source>
</evidence>
<dbReference type="GO" id="GO:0006450">
    <property type="term" value="P:regulation of translational fidelity"/>
    <property type="evidence" value="ECO:0007669"/>
    <property type="project" value="TreeGrafter"/>
</dbReference>
<evidence type="ECO:0000259" key="15">
    <source>
        <dbReference type="PROSITE" id="PS51163"/>
    </source>
</evidence>
<name>A0A9D2L9H6_9FIRM</name>
<dbReference type="GO" id="GO:0000049">
    <property type="term" value="F:tRNA binding"/>
    <property type="evidence" value="ECO:0007669"/>
    <property type="project" value="TreeGrafter"/>
</dbReference>
<comment type="caution">
    <text evidence="16">The sequence shown here is derived from an EMBL/GenBank/DDBJ whole genome shotgun (WGS) entry which is preliminary data.</text>
</comment>
<feature type="binding site" evidence="14">
    <location>
        <position position="65"/>
    </location>
    <ligand>
        <name>ATP</name>
        <dbReference type="ChEBI" id="CHEBI:30616"/>
    </ligand>
</feature>
<evidence type="ECO:0000256" key="10">
    <source>
        <dbReference type="ARBA" id="ARBA00022840"/>
    </source>
</evidence>
<keyword evidence="8 13" id="KW-0548">Nucleotidyltransferase</keyword>
<keyword evidence="7 13" id="KW-0819">tRNA processing</keyword>
<feature type="binding site" evidence="14">
    <location>
        <position position="124"/>
    </location>
    <ligand>
        <name>L-threonine</name>
        <dbReference type="ChEBI" id="CHEBI:57926"/>
    </ligand>
</feature>
<dbReference type="GO" id="GO:0003725">
    <property type="term" value="F:double-stranded RNA binding"/>
    <property type="evidence" value="ECO:0007669"/>
    <property type="project" value="UniProtKB-UniRule"/>
</dbReference>
<evidence type="ECO:0000256" key="7">
    <source>
        <dbReference type="ARBA" id="ARBA00022694"/>
    </source>
</evidence>
<feature type="binding site" evidence="14">
    <location>
        <position position="184"/>
    </location>
    <ligand>
        <name>L-threonine</name>
        <dbReference type="ChEBI" id="CHEBI:57926"/>
    </ligand>
</feature>
<reference evidence="16" key="1">
    <citation type="journal article" date="2021" name="PeerJ">
        <title>Extensive microbial diversity within the chicken gut microbiome revealed by metagenomics and culture.</title>
        <authorList>
            <person name="Gilroy R."/>
            <person name="Ravi A."/>
            <person name="Getino M."/>
            <person name="Pursley I."/>
            <person name="Horton D.L."/>
            <person name="Alikhan N.F."/>
            <person name="Baker D."/>
            <person name="Gharbi K."/>
            <person name="Hall N."/>
            <person name="Watson M."/>
            <person name="Adriaenssens E.M."/>
            <person name="Foster-Nyarko E."/>
            <person name="Jarju S."/>
            <person name="Secka A."/>
            <person name="Antonio M."/>
            <person name="Oren A."/>
            <person name="Chaudhuri R.R."/>
            <person name="La Ragione R."/>
            <person name="Hildebrand F."/>
            <person name="Pallen M.J."/>
        </authorList>
    </citation>
    <scope>NUCLEOTIDE SEQUENCE</scope>
    <source>
        <strain evidence="16">CHK188-4685</strain>
    </source>
</reference>
<dbReference type="Proteomes" id="UP000886804">
    <property type="component" value="Unassembled WGS sequence"/>
</dbReference>
<dbReference type="InterPro" id="IPR006070">
    <property type="entry name" value="Sua5-like_dom"/>
</dbReference>
<proteinExistence type="inferred from homology"/>
<keyword evidence="9 13" id="KW-0547">Nucleotide-binding</keyword>
<feature type="binding site" evidence="14">
    <location>
        <position position="144"/>
    </location>
    <ligand>
        <name>ATP</name>
        <dbReference type="ChEBI" id="CHEBI:30616"/>
    </ligand>
</feature>
<feature type="binding site" evidence="14">
    <location>
        <position position="38"/>
    </location>
    <ligand>
        <name>L-threonine</name>
        <dbReference type="ChEBI" id="CHEBI:57926"/>
    </ligand>
</feature>